<comment type="caution">
    <text evidence="3">The sequence shown here is derived from an EMBL/GenBank/DDBJ whole genome shotgun (WGS) entry which is preliminary data.</text>
</comment>
<proteinExistence type="predicted"/>
<evidence type="ECO:0000256" key="1">
    <source>
        <dbReference type="ARBA" id="ARBA00004613"/>
    </source>
</evidence>
<evidence type="ECO:0000313" key="3">
    <source>
        <dbReference type="EMBL" id="KAK5964578.1"/>
    </source>
</evidence>
<keyword evidence="4" id="KW-1185">Reference proteome</keyword>
<comment type="subcellular location">
    <subcellularLocation>
        <location evidence="1">Secreted</location>
    </subcellularLocation>
</comment>
<dbReference type="EMBL" id="WIXE01025614">
    <property type="protein sequence ID" value="KAK5964578.1"/>
    <property type="molecule type" value="Genomic_DNA"/>
</dbReference>
<dbReference type="GO" id="GO:0004222">
    <property type="term" value="F:metalloendopeptidase activity"/>
    <property type="evidence" value="ECO:0007669"/>
    <property type="project" value="TreeGrafter"/>
</dbReference>
<dbReference type="InterPro" id="IPR036383">
    <property type="entry name" value="TSP1_rpt_sf"/>
</dbReference>
<dbReference type="AlphaFoldDB" id="A0AAN8ID45"/>
<dbReference type="Pfam" id="PF19030">
    <property type="entry name" value="TSP1_ADAMTS"/>
    <property type="match status" value="2"/>
</dbReference>
<evidence type="ECO:0000256" key="2">
    <source>
        <dbReference type="ARBA" id="ARBA00022525"/>
    </source>
</evidence>
<keyword evidence="2" id="KW-0964">Secreted</keyword>
<organism evidence="3 4">
    <name type="scientific">Trichostrongylus colubriformis</name>
    <name type="common">Black scour worm</name>
    <dbReference type="NCBI Taxonomy" id="6319"/>
    <lineage>
        <taxon>Eukaryota</taxon>
        <taxon>Metazoa</taxon>
        <taxon>Ecdysozoa</taxon>
        <taxon>Nematoda</taxon>
        <taxon>Chromadorea</taxon>
        <taxon>Rhabditida</taxon>
        <taxon>Rhabditina</taxon>
        <taxon>Rhabditomorpha</taxon>
        <taxon>Strongyloidea</taxon>
        <taxon>Trichostrongylidae</taxon>
        <taxon>Trichostrongylus</taxon>
    </lineage>
</organism>
<protein>
    <submittedName>
        <fullName evidence="3">Uncharacterized protein</fullName>
    </submittedName>
</protein>
<dbReference type="PROSITE" id="PS50092">
    <property type="entry name" value="TSP1"/>
    <property type="match status" value="2"/>
</dbReference>
<dbReference type="PANTHER" id="PTHR13723">
    <property type="entry name" value="ADAMTS A DISINTEGRIN AND METALLOPROTEASE WITH THROMBOSPONDIN MOTIFS PROTEASE"/>
    <property type="match status" value="1"/>
</dbReference>
<name>A0AAN8ID45_TRICO</name>
<dbReference type="GO" id="GO:0005576">
    <property type="term" value="C:extracellular region"/>
    <property type="evidence" value="ECO:0007669"/>
    <property type="project" value="UniProtKB-SubCell"/>
</dbReference>
<accession>A0AAN8ID45</accession>
<dbReference type="Gene3D" id="2.20.100.10">
    <property type="entry name" value="Thrombospondin type-1 (TSP1) repeat"/>
    <property type="match status" value="2"/>
</dbReference>
<evidence type="ECO:0000313" key="4">
    <source>
        <dbReference type="Proteomes" id="UP001331761"/>
    </source>
</evidence>
<dbReference type="InterPro" id="IPR050439">
    <property type="entry name" value="ADAMTS_ADAMTS-like"/>
</dbReference>
<dbReference type="SUPFAM" id="SSF82895">
    <property type="entry name" value="TSP-1 type 1 repeat"/>
    <property type="match status" value="2"/>
</dbReference>
<dbReference type="InterPro" id="IPR000884">
    <property type="entry name" value="TSP1_rpt"/>
</dbReference>
<dbReference type="SMART" id="SM00209">
    <property type="entry name" value="TSP1"/>
    <property type="match status" value="1"/>
</dbReference>
<dbReference type="GO" id="GO:0006508">
    <property type="term" value="P:proteolysis"/>
    <property type="evidence" value="ECO:0007669"/>
    <property type="project" value="TreeGrafter"/>
</dbReference>
<dbReference type="PANTHER" id="PTHR13723:SF311">
    <property type="entry name" value="ADAM CYSTEINE-RICH DOMAIN-CONTAINING PROTEIN"/>
    <property type="match status" value="1"/>
</dbReference>
<dbReference type="GO" id="GO:0030198">
    <property type="term" value="P:extracellular matrix organization"/>
    <property type="evidence" value="ECO:0007669"/>
    <property type="project" value="TreeGrafter"/>
</dbReference>
<sequence>MLNVPEKFCENQTKPISEEGCSNESCGHWVAGKWTKCSSTCGQGIRRRTVECMGGRDCPFTSKPITEAACYSGVPCLEQTAQTPQAWTQLDNRIDWSDRKFLDESAYNPIESNGHSPRLVLSPWSECSTTCGPGVQTRTAECMAA</sequence>
<gene>
    <name evidence="3" type="ORF">GCK32_017489</name>
</gene>
<feature type="non-terminal residue" evidence="3">
    <location>
        <position position="145"/>
    </location>
</feature>
<dbReference type="Proteomes" id="UP001331761">
    <property type="component" value="Unassembled WGS sequence"/>
</dbReference>
<dbReference type="GO" id="GO:0031012">
    <property type="term" value="C:extracellular matrix"/>
    <property type="evidence" value="ECO:0007669"/>
    <property type="project" value="TreeGrafter"/>
</dbReference>
<reference evidence="3 4" key="1">
    <citation type="submission" date="2019-10" db="EMBL/GenBank/DDBJ databases">
        <title>Assembly and Annotation for the nematode Trichostrongylus colubriformis.</title>
        <authorList>
            <person name="Martin J."/>
        </authorList>
    </citation>
    <scope>NUCLEOTIDE SEQUENCE [LARGE SCALE GENOMIC DNA]</scope>
    <source>
        <strain evidence="3">G859</strain>
        <tissue evidence="3">Whole worm</tissue>
    </source>
</reference>